<accession>A0A7J8Q352</accession>
<dbReference type="GO" id="GO:0042171">
    <property type="term" value="F:lysophosphatidic acid acyltransferase activity"/>
    <property type="evidence" value="ECO:0007669"/>
    <property type="project" value="TreeGrafter"/>
</dbReference>
<feature type="non-terminal residue" evidence="3">
    <location>
        <position position="244"/>
    </location>
</feature>
<dbReference type="InterPro" id="IPR000073">
    <property type="entry name" value="AB_hydrolase_1"/>
</dbReference>
<organism evidence="3 4">
    <name type="scientific">Gossypium raimondii</name>
    <name type="common">Peruvian cotton</name>
    <name type="synonym">Gossypium klotzschianum subsp. raimondii</name>
    <dbReference type="NCBI Taxonomy" id="29730"/>
    <lineage>
        <taxon>Eukaryota</taxon>
        <taxon>Viridiplantae</taxon>
        <taxon>Streptophyta</taxon>
        <taxon>Embryophyta</taxon>
        <taxon>Tracheophyta</taxon>
        <taxon>Spermatophyta</taxon>
        <taxon>Magnoliopsida</taxon>
        <taxon>eudicotyledons</taxon>
        <taxon>Gunneridae</taxon>
        <taxon>Pentapetalae</taxon>
        <taxon>rosids</taxon>
        <taxon>malvids</taxon>
        <taxon>Malvales</taxon>
        <taxon>Malvaceae</taxon>
        <taxon>Malvoideae</taxon>
        <taxon>Gossypium</taxon>
    </lineage>
</organism>
<dbReference type="PANTHER" id="PTHR42886">
    <property type="entry name" value="RE40534P-RELATED"/>
    <property type="match status" value="1"/>
</dbReference>
<name>A0A7J8Q352_GOSRA</name>
<evidence type="ECO:0000256" key="1">
    <source>
        <dbReference type="ARBA" id="ARBA00038097"/>
    </source>
</evidence>
<sequence length="244" mass="27363">MAEQISIAKCPSSKSTTTVSRRRSLWPSVLRWIPTSIDHILASEKRLLSLVKTSYVQEHVNIGSGPSGSKIRWFRSSSNSPRVSFLRALIISPNISRSLPLISLGKQEAPFVLKLNCTSDNFDSISSQSFFTFLSSWGGPSRPNLHAKALKVKTEAWFVDSFGERRRVKNLSNLIILGHSFGGYIASKYALKHPEHVQHLILVGPAGFSSEPDSSIEWLTRLRETWKGATLNRLWESNFTPQKI</sequence>
<protein>
    <recommendedName>
        <fullName evidence="2">AB hydrolase-1 domain-containing protein</fullName>
    </recommendedName>
</protein>
<dbReference type="Pfam" id="PF00561">
    <property type="entry name" value="Abhydrolase_1"/>
    <property type="match status" value="1"/>
</dbReference>
<dbReference type="SUPFAM" id="SSF53474">
    <property type="entry name" value="alpha/beta-Hydrolases"/>
    <property type="match status" value="1"/>
</dbReference>
<evidence type="ECO:0000259" key="2">
    <source>
        <dbReference type="Pfam" id="PF00561"/>
    </source>
</evidence>
<evidence type="ECO:0000313" key="4">
    <source>
        <dbReference type="Proteomes" id="UP000593578"/>
    </source>
</evidence>
<dbReference type="Gene3D" id="3.40.50.1820">
    <property type="entry name" value="alpha/beta hydrolase"/>
    <property type="match status" value="1"/>
</dbReference>
<comment type="similarity">
    <text evidence="1">Belongs to the peptidase S33 family. ABHD4/ABHD5 subfamily.</text>
</comment>
<feature type="domain" description="AB hydrolase-1" evidence="2">
    <location>
        <begin position="167"/>
        <end position="219"/>
    </location>
</feature>
<dbReference type="AlphaFoldDB" id="A0A7J8Q352"/>
<dbReference type="Proteomes" id="UP000593578">
    <property type="component" value="Unassembled WGS sequence"/>
</dbReference>
<dbReference type="InterPro" id="IPR029058">
    <property type="entry name" value="AB_hydrolase_fold"/>
</dbReference>
<dbReference type="PANTHER" id="PTHR42886:SF29">
    <property type="entry name" value="PUMMELIG, ISOFORM A"/>
    <property type="match status" value="1"/>
</dbReference>
<evidence type="ECO:0000313" key="3">
    <source>
        <dbReference type="EMBL" id="MBA0595959.1"/>
    </source>
</evidence>
<proteinExistence type="inferred from homology"/>
<gene>
    <name evidence="3" type="ORF">Gorai_012808</name>
</gene>
<dbReference type="EMBL" id="JABEZZ010000009">
    <property type="protein sequence ID" value="MBA0595959.1"/>
    <property type="molecule type" value="Genomic_DNA"/>
</dbReference>
<dbReference type="PRINTS" id="PR00111">
    <property type="entry name" value="ABHYDROLASE"/>
</dbReference>
<reference evidence="3 4" key="1">
    <citation type="journal article" date="2019" name="Genome Biol. Evol.">
        <title>Insights into the evolution of the New World diploid cottons (Gossypium, subgenus Houzingenia) based on genome sequencing.</title>
        <authorList>
            <person name="Grover C.E."/>
            <person name="Arick M.A. 2nd"/>
            <person name="Thrash A."/>
            <person name="Conover J.L."/>
            <person name="Sanders W.S."/>
            <person name="Peterson D.G."/>
            <person name="Frelichowski J.E."/>
            <person name="Scheffler J.A."/>
            <person name="Scheffler B.E."/>
            <person name="Wendel J.F."/>
        </authorList>
    </citation>
    <scope>NUCLEOTIDE SEQUENCE [LARGE SCALE GENOMIC DNA]</scope>
    <source>
        <strain evidence="3">8</strain>
        <tissue evidence="3">Leaf</tissue>
    </source>
</reference>
<comment type="caution">
    <text evidence="3">The sequence shown here is derived from an EMBL/GenBank/DDBJ whole genome shotgun (WGS) entry which is preliminary data.</text>
</comment>
<dbReference type="GO" id="GO:0006654">
    <property type="term" value="P:phosphatidic acid biosynthetic process"/>
    <property type="evidence" value="ECO:0007669"/>
    <property type="project" value="TreeGrafter"/>
</dbReference>
<dbReference type="GO" id="GO:0055088">
    <property type="term" value="P:lipid homeostasis"/>
    <property type="evidence" value="ECO:0007669"/>
    <property type="project" value="TreeGrafter"/>
</dbReference>
<dbReference type="GO" id="GO:0004623">
    <property type="term" value="F:phospholipase A2 activity"/>
    <property type="evidence" value="ECO:0007669"/>
    <property type="project" value="TreeGrafter"/>
</dbReference>